<protein>
    <submittedName>
        <fullName evidence="2">Uncharacterized protein</fullName>
    </submittedName>
</protein>
<feature type="transmembrane region" description="Helical" evidence="1">
    <location>
        <begin position="20"/>
        <end position="40"/>
    </location>
</feature>
<keyword evidence="3" id="KW-1185">Reference proteome</keyword>
<dbReference type="Proteomes" id="UP001155128">
    <property type="component" value="Unassembled WGS sequence"/>
</dbReference>
<evidence type="ECO:0000313" key="2">
    <source>
        <dbReference type="EMBL" id="MCM8557128.1"/>
    </source>
</evidence>
<feature type="transmembrane region" description="Helical" evidence="1">
    <location>
        <begin position="90"/>
        <end position="111"/>
    </location>
</feature>
<name>A0A9X2EFN7_9SPHN</name>
<evidence type="ECO:0000313" key="3">
    <source>
        <dbReference type="Proteomes" id="UP001155128"/>
    </source>
</evidence>
<dbReference type="AlphaFoldDB" id="A0A9X2EFN7"/>
<evidence type="ECO:0000256" key="1">
    <source>
        <dbReference type="SAM" id="Phobius"/>
    </source>
</evidence>
<dbReference type="EMBL" id="JAMSHT010000001">
    <property type="protein sequence ID" value="MCM8557128.1"/>
    <property type="molecule type" value="Genomic_DNA"/>
</dbReference>
<gene>
    <name evidence="2" type="ORF">NDO55_04765</name>
</gene>
<reference evidence="2" key="1">
    <citation type="submission" date="2022-06" db="EMBL/GenBank/DDBJ databases">
        <title>Sphingomicrobium sedimins sp. nov., a marine bacterium isolated from tidal flat.</title>
        <authorList>
            <person name="Kim C.-H."/>
            <person name="Yoo Y."/>
            <person name="Kim J.-J."/>
        </authorList>
    </citation>
    <scope>NUCLEOTIDE SEQUENCE</scope>
    <source>
        <strain evidence="2">GRR-S6-50</strain>
    </source>
</reference>
<keyword evidence="1" id="KW-0472">Membrane</keyword>
<sequence length="142" mass="15907">MTDTNNLTPGEAKLKAREKATMRLIFGGFLIGLIVGASLAIGSDGSIFDPNSEWSPKVSLAISIFFLAALPPLLWYAQKGADDYELAHQRFGFEIAFFLVIIAYPVWYTLWKGGFLIEPQHEAVFGTMFIVSLIGYAWHRFR</sequence>
<feature type="transmembrane region" description="Helical" evidence="1">
    <location>
        <begin position="60"/>
        <end position="78"/>
    </location>
</feature>
<dbReference type="RefSeq" id="WP_252112916.1">
    <property type="nucleotide sequence ID" value="NZ_JAMSHT010000001.1"/>
</dbReference>
<feature type="transmembrane region" description="Helical" evidence="1">
    <location>
        <begin position="123"/>
        <end position="139"/>
    </location>
</feature>
<organism evidence="2 3">
    <name type="scientific">Sphingomicrobium sediminis</name>
    <dbReference type="NCBI Taxonomy" id="2950949"/>
    <lineage>
        <taxon>Bacteria</taxon>
        <taxon>Pseudomonadati</taxon>
        <taxon>Pseudomonadota</taxon>
        <taxon>Alphaproteobacteria</taxon>
        <taxon>Sphingomonadales</taxon>
        <taxon>Sphingomonadaceae</taxon>
        <taxon>Sphingomicrobium</taxon>
    </lineage>
</organism>
<proteinExistence type="predicted"/>
<keyword evidence="1" id="KW-1133">Transmembrane helix</keyword>
<accession>A0A9X2EFN7</accession>
<comment type="caution">
    <text evidence="2">The sequence shown here is derived from an EMBL/GenBank/DDBJ whole genome shotgun (WGS) entry which is preliminary data.</text>
</comment>
<keyword evidence="1" id="KW-0812">Transmembrane</keyword>